<evidence type="ECO:0000256" key="4">
    <source>
        <dbReference type="ARBA" id="ARBA00022801"/>
    </source>
</evidence>
<dbReference type="EMBL" id="VSKN01000011">
    <property type="protein sequence ID" value="TYC11982.1"/>
    <property type="molecule type" value="Genomic_DNA"/>
</dbReference>
<dbReference type="RefSeq" id="WP_148381107.1">
    <property type="nucleotide sequence ID" value="NZ_VSKN01000011.1"/>
</dbReference>
<feature type="active site" description="Proton donor/acceptor" evidence="7">
    <location>
        <position position="243"/>
    </location>
</feature>
<dbReference type="Proteomes" id="UP000323621">
    <property type="component" value="Unassembled WGS sequence"/>
</dbReference>
<evidence type="ECO:0000256" key="1">
    <source>
        <dbReference type="ARBA" id="ARBA00001947"/>
    </source>
</evidence>
<evidence type="ECO:0000256" key="3">
    <source>
        <dbReference type="ARBA" id="ARBA00022670"/>
    </source>
</evidence>
<proteinExistence type="inferred from homology"/>
<comment type="similarity">
    <text evidence="2 7">Belongs to the peptidase M14 family.</text>
</comment>
<dbReference type="InterPro" id="IPR000834">
    <property type="entry name" value="Peptidase_M14"/>
</dbReference>
<dbReference type="PANTHER" id="PTHR11705:SF143">
    <property type="entry name" value="SLL0236 PROTEIN"/>
    <property type="match status" value="1"/>
</dbReference>
<evidence type="ECO:0000256" key="6">
    <source>
        <dbReference type="ARBA" id="ARBA00023049"/>
    </source>
</evidence>
<keyword evidence="4" id="KW-0378">Hydrolase</keyword>
<comment type="cofactor">
    <cofactor evidence="1">
        <name>Zn(2+)</name>
        <dbReference type="ChEBI" id="CHEBI:29105"/>
    </cofactor>
</comment>
<keyword evidence="3" id="KW-0645">Protease</keyword>
<protein>
    <submittedName>
        <fullName evidence="9">Peptidase M14</fullName>
    </submittedName>
</protein>
<feature type="domain" description="Peptidase M14" evidence="8">
    <location>
        <begin position="14"/>
        <end position="268"/>
    </location>
</feature>
<keyword evidence="5" id="KW-0862">Zinc</keyword>
<dbReference type="Pfam" id="PF00246">
    <property type="entry name" value="Peptidase_M14"/>
    <property type="match status" value="1"/>
</dbReference>
<evidence type="ECO:0000313" key="10">
    <source>
        <dbReference type="Proteomes" id="UP000323621"/>
    </source>
</evidence>
<evidence type="ECO:0000259" key="8">
    <source>
        <dbReference type="PROSITE" id="PS52035"/>
    </source>
</evidence>
<comment type="caution">
    <text evidence="9">The sequence shown here is derived from an EMBL/GenBank/DDBJ whole genome shotgun (WGS) entry which is preliminary data.</text>
</comment>
<reference evidence="9 10" key="1">
    <citation type="submission" date="2019-08" db="EMBL/GenBank/DDBJ databases">
        <title>Genomes of Antarctic Bizionia species.</title>
        <authorList>
            <person name="Bowman J.P."/>
        </authorList>
    </citation>
    <scope>NUCLEOTIDE SEQUENCE [LARGE SCALE GENOMIC DNA]</scope>
    <source>
        <strain evidence="9 10">IC164</strain>
    </source>
</reference>
<dbReference type="PANTHER" id="PTHR11705">
    <property type="entry name" value="PROTEASE FAMILY M14 CARBOXYPEPTIDASE A,B"/>
    <property type="match status" value="1"/>
</dbReference>
<evidence type="ECO:0000256" key="7">
    <source>
        <dbReference type="PROSITE-ProRule" id="PRU01379"/>
    </source>
</evidence>
<organism evidence="9 10">
    <name type="scientific">Bizionia gelidisalsuginis</name>
    <dbReference type="NCBI Taxonomy" id="291188"/>
    <lineage>
        <taxon>Bacteria</taxon>
        <taxon>Pseudomonadati</taxon>
        <taxon>Bacteroidota</taxon>
        <taxon>Flavobacteriia</taxon>
        <taxon>Flavobacteriales</taxon>
        <taxon>Flavobacteriaceae</taxon>
        <taxon>Bizionia</taxon>
    </lineage>
</organism>
<evidence type="ECO:0000313" key="9">
    <source>
        <dbReference type="EMBL" id="TYC11982.1"/>
    </source>
</evidence>
<keyword evidence="10" id="KW-1185">Reference proteome</keyword>
<gene>
    <name evidence="9" type="ORF">ES677_09440</name>
</gene>
<accession>A0ABY3M9Q5</accession>
<name>A0ABY3M9Q5_9FLAO</name>
<dbReference type="CDD" id="cd06239">
    <property type="entry name" value="M14-like"/>
    <property type="match status" value="1"/>
</dbReference>
<keyword evidence="6" id="KW-0482">Metalloprotease</keyword>
<evidence type="ECO:0000256" key="2">
    <source>
        <dbReference type="ARBA" id="ARBA00005988"/>
    </source>
</evidence>
<sequence length="383" mass="43089">MEIEALQSLFLKHKERSLFGRYIHSNHIEPLLTKLPKEFKVTVIGVSVNDHNIYSITIGTGHKKILMWSQMHGNEATTTKALFDLINTLKGDSEMSETILKHFTLTIIPILNPDGAKAYTRLNANSIDLNRDAQNLSQPESRALRACFDAFKPHYCFNLHGQRTIFSAGHDNKVATLSFLSPAQDEQRSVTQTRAVAMSVINRMTETLYKEIPGQVGIYDDSFNIDCVGDTFQALNVPTVLFEAGHYKEDYDREEVRRLVFQSYLVALSAIRLNTLSEKDVEMYLKTPQNEKLFFDIIIKNAIIGGVIRSVAIQYDEQLLSDSIVFIPKIVKIDKGLSNYGHREINANGKPLISINTGELQVGMTVNSVLLNNEVLSLKLGNN</sequence>
<dbReference type="PROSITE" id="PS52035">
    <property type="entry name" value="PEPTIDASE_M14"/>
    <property type="match status" value="1"/>
</dbReference>
<evidence type="ECO:0000256" key="5">
    <source>
        <dbReference type="ARBA" id="ARBA00022833"/>
    </source>
</evidence>
<dbReference type="Gene3D" id="3.40.630.10">
    <property type="entry name" value="Zn peptidases"/>
    <property type="match status" value="1"/>
</dbReference>
<dbReference type="SUPFAM" id="SSF53187">
    <property type="entry name" value="Zn-dependent exopeptidases"/>
    <property type="match status" value="1"/>
</dbReference>